<dbReference type="GO" id="GO:0004115">
    <property type="term" value="F:3',5'-cyclic-AMP phosphodiesterase activity"/>
    <property type="evidence" value="ECO:0007669"/>
    <property type="project" value="UniProtKB-EC"/>
</dbReference>
<evidence type="ECO:0000259" key="5">
    <source>
        <dbReference type="Pfam" id="PF00149"/>
    </source>
</evidence>
<dbReference type="GO" id="GO:0046872">
    <property type="term" value="F:metal ion binding"/>
    <property type="evidence" value="ECO:0007669"/>
    <property type="project" value="UniProtKB-KW"/>
</dbReference>
<dbReference type="InterPro" id="IPR026575">
    <property type="entry name" value="GpdQ/CpdA-like"/>
</dbReference>
<evidence type="ECO:0000256" key="4">
    <source>
        <dbReference type="ARBA" id="ARBA00025742"/>
    </source>
</evidence>
<evidence type="ECO:0000256" key="2">
    <source>
        <dbReference type="ARBA" id="ARBA00022801"/>
    </source>
</evidence>
<dbReference type="Gene3D" id="3.60.21.10">
    <property type="match status" value="1"/>
</dbReference>
<evidence type="ECO:0000256" key="1">
    <source>
        <dbReference type="ARBA" id="ARBA00022723"/>
    </source>
</evidence>
<dbReference type="SUPFAM" id="SSF56300">
    <property type="entry name" value="Metallo-dependent phosphatases"/>
    <property type="match status" value="1"/>
</dbReference>
<comment type="similarity">
    <text evidence="4">Belongs to the cyclic nucleotide phosphodiesterase class-III family.</text>
</comment>
<gene>
    <name evidence="6" type="primary">cpdA_2</name>
    <name evidence="6" type="ORF">KBTEX_02690</name>
</gene>
<accession>A0A5B8REL5</accession>
<dbReference type="InterPro" id="IPR029052">
    <property type="entry name" value="Metallo-depent_PP-like"/>
</dbReference>
<dbReference type="PANTHER" id="PTHR42988:SF2">
    <property type="entry name" value="CYCLIC NUCLEOTIDE PHOSPHODIESTERASE CBUA0032-RELATED"/>
    <property type="match status" value="1"/>
</dbReference>
<dbReference type="Pfam" id="PF00149">
    <property type="entry name" value="Metallophos"/>
    <property type="match status" value="1"/>
</dbReference>
<dbReference type="CDD" id="cd07402">
    <property type="entry name" value="MPP_GpdQ"/>
    <property type="match status" value="1"/>
</dbReference>
<reference evidence="6" key="1">
    <citation type="submission" date="2019-06" db="EMBL/GenBank/DDBJ databases">
        <authorList>
            <person name="Murdoch R.W."/>
            <person name="Fathepure B."/>
        </authorList>
    </citation>
    <scope>NUCLEOTIDE SEQUENCE</scope>
</reference>
<keyword evidence="1" id="KW-0479">Metal-binding</keyword>
<dbReference type="InterPro" id="IPR050884">
    <property type="entry name" value="CNP_phosphodiesterase-III"/>
</dbReference>
<name>A0A5B8REL5_9ZZZZ</name>
<keyword evidence="2 6" id="KW-0378">Hydrolase</keyword>
<dbReference type="InterPro" id="IPR004843">
    <property type="entry name" value="Calcineurin-like_PHP"/>
</dbReference>
<dbReference type="AlphaFoldDB" id="A0A5B8REL5"/>
<proteinExistence type="inferred from homology"/>
<dbReference type="EC" id="3.1.4.53" evidence="6"/>
<organism evidence="6">
    <name type="scientific">uncultured organism</name>
    <dbReference type="NCBI Taxonomy" id="155900"/>
    <lineage>
        <taxon>unclassified sequences</taxon>
        <taxon>environmental samples</taxon>
    </lineage>
</organism>
<keyword evidence="3" id="KW-0408">Iron</keyword>
<evidence type="ECO:0000256" key="3">
    <source>
        <dbReference type="ARBA" id="ARBA00023004"/>
    </source>
</evidence>
<dbReference type="PANTHER" id="PTHR42988">
    <property type="entry name" value="PHOSPHOHYDROLASE"/>
    <property type="match status" value="1"/>
</dbReference>
<evidence type="ECO:0000313" key="6">
    <source>
        <dbReference type="EMBL" id="QEA06358.1"/>
    </source>
</evidence>
<feature type="domain" description="Calcineurin-like phosphoesterase" evidence="5">
    <location>
        <begin position="15"/>
        <end position="203"/>
    </location>
</feature>
<dbReference type="EMBL" id="MN079138">
    <property type="protein sequence ID" value="QEA06358.1"/>
    <property type="molecule type" value="Genomic_DNA"/>
</dbReference>
<sequence>MSDNTSEPPGGVKPLRVLQVSDTHLYADPAADLAGVPTSGSARAVLDAALAGEAPDLIVATGDLVHDGSAAGYERLRGWLADSGVPALVIPGNHDDPVAMARCFAEAPVTWRESVSIGGWQVIALDSHVPGEPWGRLGTAQLERLDGHLAAADTPVLVAVHHPPVAVGARWLDGIALADGEALLARLGACGRPAVVIWGHIHQAFEGWYGGVRLLGAPSTCIQFAPLSGEFALDIRPPGWRELTLHPGGGNETCVGRLSDGAFRPVTDCEGY</sequence>
<protein>
    <submittedName>
        <fullName evidence="6">3',5'-cyclic adenosine monophosphate phosphodiesterase CpdA</fullName>
        <ecNumber evidence="6">3.1.4.53</ecNumber>
    </submittedName>
</protein>